<protein>
    <submittedName>
        <fullName evidence="2">Uncharacterized protein</fullName>
    </submittedName>
</protein>
<feature type="coiled-coil region" evidence="1">
    <location>
        <begin position="72"/>
        <end position="99"/>
    </location>
</feature>
<dbReference type="Proteomes" id="UP000559962">
    <property type="component" value="Unassembled WGS sequence"/>
</dbReference>
<keyword evidence="1" id="KW-0175">Coiled coil</keyword>
<accession>A0A847IZJ1</accession>
<evidence type="ECO:0000313" key="2">
    <source>
        <dbReference type="EMBL" id="NLH34905.1"/>
    </source>
</evidence>
<comment type="caution">
    <text evidence="2">The sequence shown here is derived from an EMBL/GenBank/DDBJ whole genome shotgun (WGS) entry which is preliminary data.</text>
</comment>
<evidence type="ECO:0000313" key="3">
    <source>
        <dbReference type="Proteomes" id="UP000559962"/>
    </source>
</evidence>
<reference evidence="2 3" key="1">
    <citation type="journal article" date="2020" name="Biotechnol. Biofuels">
        <title>New insights from the biogas microbiome by comprehensive genome-resolved metagenomics of nearly 1600 species originating from multiple anaerobic digesters.</title>
        <authorList>
            <person name="Campanaro S."/>
            <person name="Treu L."/>
            <person name="Rodriguez-R L.M."/>
            <person name="Kovalovszki A."/>
            <person name="Ziels R.M."/>
            <person name="Maus I."/>
            <person name="Zhu X."/>
            <person name="Kougias P.G."/>
            <person name="Basile A."/>
            <person name="Luo G."/>
            <person name="Schluter A."/>
            <person name="Konstantinidis K.T."/>
            <person name="Angelidaki I."/>
        </authorList>
    </citation>
    <scope>NUCLEOTIDE SEQUENCE [LARGE SCALE GENOMIC DNA]</scope>
    <source>
        <strain evidence="2">AS27yjCOA_61</strain>
    </source>
</reference>
<dbReference type="EMBL" id="JAAYVO010000033">
    <property type="protein sequence ID" value="NLH34905.1"/>
    <property type="molecule type" value="Genomic_DNA"/>
</dbReference>
<dbReference type="AlphaFoldDB" id="A0A847IZJ1"/>
<feature type="coiled-coil region" evidence="1">
    <location>
        <begin position="6"/>
        <end position="33"/>
    </location>
</feature>
<proteinExistence type="predicted"/>
<gene>
    <name evidence="2" type="ORF">GX453_02590</name>
</gene>
<sequence>MDNNERWRLEEELDDKMRLFNQAEELIDDYRNQFYRKTSDLADYVHSFYRELTSEYGAPNTQPFEQTVDEFNWFLKQKQEELEETRDEARRDYYRKMEE</sequence>
<name>A0A847IZJ1_9LACT</name>
<evidence type="ECO:0000256" key="1">
    <source>
        <dbReference type="SAM" id="Coils"/>
    </source>
</evidence>
<organism evidence="2 3">
    <name type="scientific">Pseudolactococcus chungangensis</name>
    <dbReference type="NCBI Taxonomy" id="451457"/>
    <lineage>
        <taxon>Bacteria</taxon>
        <taxon>Bacillati</taxon>
        <taxon>Bacillota</taxon>
        <taxon>Bacilli</taxon>
        <taxon>Lactobacillales</taxon>
        <taxon>Streptococcaceae</taxon>
        <taxon>Pseudolactococcus</taxon>
    </lineage>
</organism>